<protein>
    <submittedName>
        <fullName evidence="1">Uncharacterized protein</fullName>
    </submittedName>
</protein>
<evidence type="ECO:0000313" key="2">
    <source>
        <dbReference type="Proteomes" id="UP000315295"/>
    </source>
</evidence>
<keyword evidence="2" id="KW-1185">Reference proteome</keyword>
<evidence type="ECO:0000313" key="1">
    <source>
        <dbReference type="EMBL" id="TQD89753.1"/>
    </source>
</evidence>
<dbReference type="AlphaFoldDB" id="A0A540LTA5"/>
<reference evidence="1 2" key="1">
    <citation type="journal article" date="2019" name="G3 (Bethesda)">
        <title>Sequencing of a Wild Apple (Malus baccata) Genome Unravels the Differences Between Cultivated and Wild Apple Species Regarding Disease Resistance and Cold Tolerance.</title>
        <authorList>
            <person name="Chen X."/>
        </authorList>
    </citation>
    <scope>NUCLEOTIDE SEQUENCE [LARGE SCALE GENOMIC DNA]</scope>
    <source>
        <strain evidence="2">cv. Shandingzi</strain>
        <tissue evidence="1">Leaves</tissue>
    </source>
</reference>
<dbReference type="EMBL" id="VIEB01000471">
    <property type="protein sequence ID" value="TQD89753.1"/>
    <property type="molecule type" value="Genomic_DNA"/>
</dbReference>
<sequence>MRIYTSECVDTKIGSLGVDLHLCLRSNEHIKMGLPEELDGVCLCCGLENRDKRKVGVRENEKQVEGHLALGLRCYV</sequence>
<dbReference type="Proteomes" id="UP000315295">
    <property type="component" value="Unassembled WGS sequence"/>
</dbReference>
<name>A0A540LTA5_MALBA</name>
<comment type="caution">
    <text evidence="1">The sequence shown here is derived from an EMBL/GenBank/DDBJ whole genome shotgun (WGS) entry which is preliminary data.</text>
</comment>
<accession>A0A540LTA5</accession>
<proteinExistence type="predicted"/>
<organism evidence="1 2">
    <name type="scientific">Malus baccata</name>
    <name type="common">Siberian crab apple</name>
    <name type="synonym">Pyrus baccata</name>
    <dbReference type="NCBI Taxonomy" id="106549"/>
    <lineage>
        <taxon>Eukaryota</taxon>
        <taxon>Viridiplantae</taxon>
        <taxon>Streptophyta</taxon>
        <taxon>Embryophyta</taxon>
        <taxon>Tracheophyta</taxon>
        <taxon>Spermatophyta</taxon>
        <taxon>Magnoliopsida</taxon>
        <taxon>eudicotyledons</taxon>
        <taxon>Gunneridae</taxon>
        <taxon>Pentapetalae</taxon>
        <taxon>rosids</taxon>
        <taxon>fabids</taxon>
        <taxon>Rosales</taxon>
        <taxon>Rosaceae</taxon>
        <taxon>Amygdaloideae</taxon>
        <taxon>Maleae</taxon>
        <taxon>Malus</taxon>
    </lineage>
</organism>
<gene>
    <name evidence="1" type="ORF">C1H46_024747</name>
</gene>